<evidence type="ECO:0000313" key="2">
    <source>
        <dbReference type="Proteomes" id="UP000011115"/>
    </source>
</evidence>
<reference evidence="1" key="2">
    <citation type="submission" date="2015-06" db="UniProtKB">
        <authorList>
            <consortium name="EnsemblPlants"/>
        </authorList>
    </citation>
    <scope>IDENTIFICATION</scope>
    <source>
        <strain evidence="1">DM1-3 516 R44</strain>
    </source>
</reference>
<dbReference type="AlphaFoldDB" id="M1DZB2"/>
<dbReference type="Gramene" id="PGSC0003DMT400096821">
    <property type="protein sequence ID" value="PGSC0003DMT400096821"/>
    <property type="gene ID" value="PGSC0003DMG400046392"/>
</dbReference>
<proteinExistence type="predicted"/>
<accession>M1DZB2</accession>
<dbReference type="HOGENOM" id="CLU_2007973_0_0_1"/>
<reference evidence="2" key="1">
    <citation type="journal article" date="2011" name="Nature">
        <title>Genome sequence and analysis of the tuber crop potato.</title>
        <authorList>
            <consortium name="The Potato Genome Sequencing Consortium"/>
        </authorList>
    </citation>
    <scope>NUCLEOTIDE SEQUENCE [LARGE SCALE GENOMIC DNA]</scope>
    <source>
        <strain evidence="2">cv. DM1-3 516 R44</strain>
    </source>
</reference>
<keyword evidence="2" id="KW-1185">Reference proteome</keyword>
<protein>
    <submittedName>
        <fullName evidence="1">Uncharacterized protein</fullName>
    </submittedName>
</protein>
<dbReference type="PaxDb" id="4113-PGSC0003DMT400096821"/>
<name>M1DZB2_SOLTU</name>
<dbReference type="InParanoid" id="M1DZB2"/>
<dbReference type="Proteomes" id="UP000011115">
    <property type="component" value="Unassembled WGS sequence"/>
</dbReference>
<evidence type="ECO:0000313" key="1">
    <source>
        <dbReference type="EnsemblPlants" id="PGSC0003DMT400096821"/>
    </source>
</evidence>
<organism evidence="1 2">
    <name type="scientific">Solanum tuberosum</name>
    <name type="common">Potato</name>
    <dbReference type="NCBI Taxonomy" id="4113"/>
    <lineage>
        <taxon>Eukaryota</taxon>
        <taxon>Viridiplantae</taxon>
        <taxon>Streptophyta</taxon>
        <taxon>Embryophyta</taxon>
        <taxon>Tracheophyta</taxon>
        <taxon>Spermatophyta</taxon>
        <taxon>Magnoliopsida</taxon>
        <taxon>eudicotyledons</taxon>
        <taxon>Gunneridae</taxon>
        <taxon>Pentapetalae</taxon>
        <taxon>asterids</taxon>
        <taxon>lamiids</taxon>
        <taxon>Solanales</taxon>
        <taxon>Solanaceae</taxon>
        <taxon>Solanoideae</taxon>
        <taxon>Solaneae</taxon>
        <taxon>Solanum</taxon>
    </lineage>
</organism>
<dbReference type="EnsemblPlants" id="PGSC0003DMT400096821">
    <property type="protein sequence ID" value="PGSC0003DMT400096821"/>
    <property type="gene ID" value="PGSC0003DMG400046392"/>
</dbReference>
<sequence length="132" mass="14705">MSGLSCPLLWPVKGFTVREALCGLPLALLIIKSSMLGHWNMHHERTGSSSRSPQRAVIVTTARKGVCGLHLVTSHLSFSRTRYWIINTITTTGLIVTTARETFRGLHLAAHALLLPKSQALIYLHEYNHRPL</sequence>